<feature type="signal peptide" evidence="1">
    <location>
        <begin position="1"/>
        <end position="19"/>
    </location>
</feature>
<protein>
    <submittedName>
        <fullName evidence="2">Uncharacterized protein</fullName>
    </submittedName>
</protein>
<organism evidence="2 3">
    <name type="scientific">Massariosphaeria phaeospora</name>
    <dbReference type="NCBI Taxonomy" id="100035"/>
    <lineage>
        <taxon>Eukaryota</taxon>
        <taxon>Fungi</taxon>
        <taxon>Dikarya</taxon>
        <taxon>Ascomycota</taxon>
        <taxon>Pezizomycotina</taxon>
        <taxon>Dothideomycetes</taxon>
        <taxon>Pleosporomycetidae</taxon>
        <taxon>Pleosporales</taxon>
        <taxon>Pleosporales incertae sedis</taxon>
        <taxon>Massariosphaeria</taxon>
    </lineage>
</organism>
<gene>
    <name evidence="2" type="ORF">BDV95DRAFT_56858</name>
</gene>
<evidence type="ECO:0000313" key="3">
    <source>
        <dbReference type="Proteomes" id="UP000481861"/>
    </source>
</evidence>
<dbReference type="AlphaFoldDB" id="A0A7C8MNI1"/>
<dbReference type="Proteomes" id="UP000481861">
    <property type="component" value="Unassembled WGS sequence"/>
</dbReference>
<keyword evidence="3" id="KW-1185">Reference proteome</keyword>
<evidence type="ECO:0000313" key="2">
    <source>
        <dbReference type="EMBL" id="KAF2871205.1"/>
    </source>
</evidence>
<dbReference type="EMBL" id="JAADJZ010000012">
    <property type="protein sequence ID" value="KAF2871205.1"/>
    <property type="molecule type" value="Genomic_DNA"/>
</dbReference>
<comment type="caution">
    <text evidence="2">The sequence shown here is derived from an EMBL/GenBank/DDBJ whole genome shotgun (WGS) entry which is preliminary data.</text>
</comment>
<evidence type="ECO:0000256" key="1">
    <source>
        <dbReference type="SAM" id="SignalP"/>
    </source>
</evidence>
<accession>A0A7C8MNI1</accession>
<dbReference type="OrthoDB" id="3775550at2759"/>
<sequence length="88" mass="9324">MPFKTTLLFTLIFTSVALSSPLAKRWSCGGEAPAFSCEPKAGCKDETAWGTCAYDTGLNACGDALPNQDTPVSACQKTAFDACEVQYC</sequence>
<reference evidence="2 3" key="1">
    <citation type="submission" date="2020-01" db="EMBL/GenBank/DDBJ databases">
        <authorList>
            <consortium name="DOE Joint Genome Institute"/>
            <person name="Haridas S."/>
            <person name="Albert R."/>
            <person name="Binder M."/>
            <person name="Bloem J."/>
            <person name="Labutti K."/>
            <person name="Salamov A."/>
            <person name="Andreopoulos B."/>
            <person name="Baker S.E."/>
            <person name="Barry K."/>
            <person name="Bills G."/>
            <person name="Bluhm B.H."/>
            <person name="Cannon C."/>
            <person name="Castanera R."/>
            <person name="Culley D.E."/>
            <person name="Daum C."/>
            <person name="Ezra D."/>
            <person name="Gonzalez J.B."/>
            <person name="Henrissat B."/>
            <person name="Kuo A."/>
            <person name="Liang C."/>
            <person name="Lipzen A."/>
            <person name="Lutzoni F."/>
            <person name="Magnuson J."/>
            <person name="Mondo S."/>
            <person name="Nolan M."/>
            <person name="Ohm R."/>
            <person name="Pangilinan J."/>
            <person name="Park H.-J.H."/>
            <person name="Ramirez L."/>
            <person name="Alfaro M."/>
            <person name="Sun H."/>
            <person name="Tritt A."/>
            <person name="Yoshinaga Y."/>
            <person name="Zwiers L.-H.L."/>
            <person name="Turgeon B.G."/>
            <person name="Goodwin S.B."/>
            <person name="Spatafora J.W."/>
            <person name="Crous P.W."/>
            <person name="Grigoriev I.V."/>
        </authorList>
    </citation>
    <scope>NUCLEOTIDE SEQUENCE [LARGE SCALE GENOMIC DNA]</scope>
    <source>
        <strain evidence="2 3">CBS 611.86</strain>
    </source>
</reference>
<keyword evidence="1" id="KW-0732">Signal</keyword>
<proteinExistence type="predicted"/>
<feature type="chain" id="PRO_5028853013" evidence="1">
    <location>
        <begin position="20"/>
        <end position="88"/>
    </location>
</feature>
<name>A0A7C8MNI1_9PLEO</name>